<evidence type="ECO:0000256" key="3">
    <source>
        <dbReference type="ARBA" id="ARBA00023163"/>
    </source>
</evidence>
<dbReference type="InterPro" id="IPR000524">
    <property type="entry name" value="Tscrpt_reg_HTH_GntR"/>
</dbReference>
<proteinExistence type="predicted"/>
<dbReference type="SUPFAM" id="SSF64288">
    <property type="entry name" value="Chorismate lyase-like"/>
    <property type="match status" value="1"/>
</dbReference>
<dbReference type="InterPro" id="IPR036390">
    <property type="entry name" value="WH_DNA-bd_sf"/>
</dbReference>
<dbReference type="InterPro" id="IPR011663">
    <property type="entry name" value="UTRA"/>
</dbReference>
<keyword evidence="1" id="KW-0805">Transcription regulation</keyword>
<feature type="domain" description="HTH gntR-type" evidence="4">
    <location>
        <begin position="3"/>
        <end position="71"/>
    </location>
</feature>
<dbReference type="Pfam" id="PF00392">
    <property type="entry name" value="GntR"/>
    <property type="match status" value="1"/>
</dbReference>
<dbReference type="PRINTS" id="PR00035">
    <property type="entry name" value="HTHGNTR"/>
</dbReference>
<dbReference type="SMART" id="SM00866">
    <property type="entry name" value="UTRA"/>
    <property type="match status" value="1"/>
</dbReference>
<comment type="caution">
    <text evidence="5">The sequence shown here is derived from an EMBL/GenBank/DDBJ whole genome shotgun (WGS) entry which is preliminary data.</text>
</comment>
<evidence type="ECO:0000259" key="4">
    <source>
        <dbReference type="PROSITE" id="PS50949"/>
    </source>
</evidence>
<dbReference type="RefSeq" id="WP_221596272.1">
    <property type="nucleotide sequence ID" value="NZ_JAIGNQ010000001.1"/>
</dbReference>
<dbReference type="InterPro" id="IPR050679">
    <property type="entry name" value="Bact_HTH_transcr_reg"/>
</dbReference>
<keyword evidence="3" id="KW-0804">Transcription</keyword>
<dbReference type="Pfam" id="PF07702">
    <property type="entry name" value="UTRA"/>
    <property type="match status" value="1"/>
</dbReference>
<organism evidence="5 6">
    <name type="scientific">Qipengyuania pacifica</name>
    <dbReference type="NCBI Taxonomy" id="2860199"/>
    <lineage>
        <taxon>Bacteria</taxon>
        <taxon>Pseudomonadati</taxon>
        <taxon>Pseudomonadota</taxon>
        <taxon>Alphaproteobacteria</taxon>
        <taxon>Sphingomonadales</taxon>
        <taxon>Erythrobacteraceae</taxon>
        <taxon>Qipengyuania</taxon>
    </lineage>
</organism>
<dbReference type="PANTHER" id="PTHR44846">
    <property type="entry name" value="MANNOSYL-D-GLYCERATE TRANSPORT/METABOLISM SYSTEM REPRESSOR MNGR-RELATED"/>
    <property type="match status" value="1"/>
</dbReference>
<evidence type="ECO:0000313" key="5">
    <source>
        <dbReference type="EMBL" id="MBX7486962.1"/>
    </source>
</evidence>
<keyword evidence="2" id="KW-0238">DNA-binding</keyword>
<accession>A0ABS7JGU7</accession>
<dbReference type="Gene3D" id="3.40.1410.10">
    <property type="entry name" value="Chorismate lyase-like"/>
    <property type="match status" value="1"/>
</dbReference>
<evidence type="ECO:0000256" key="1">
    <source>
        <dbReference type="ARBA" id="ARBA00023015"/>
    </source>
</evidence>
<evidence type="ECO:0000256" key="2">
    <source>
        <dbReference type="ARBA" id="ARBA00023125"/>
    </source>
</evidence>
<dbReference type="CDD" id="cd07377">
    <property type="entry name" value="WHTH_GntR"/>
    <property type="match status" value="1"/>
</dbReference>
<dbReference type="PROSITE" id="PS50949">
    <property type="entry name" value="HTH_GNTR"/>
    <property type="match status" value="1"/>
</dbReference>
<dbReference type="Gene3D" id="1.10.10.10">
    <property type="entry name" value="Winged helix-like DNA-binding domain superfamily/Winged helix DNA-binding domain"/>
    <property type="match status" value="1"/>
</dbReference>
<reference evidence="5 6" key="1">
    <citation type="submission" date="2021-08" db="EMBL/GenBank/DDBJ databases">
        <title>Comparative Genomics Analysis of the Genus Qipengyuania Reveals Extensive Genetic Diversity and Metabolic Versatility, Including the Description of Fifteen Novel Species.</title>
        <authorList>
            <person name="Liu Y."/>
        </authorList>
    </citation>
    <scope>NUCLEOTIDE SEQUENCE [LARGE SCALE GENOMIC DNA]</scope>
    <source>
        <strain evidence="5 6">GH25</strain>
    </source>
</reference>
<dbReference type="SUPFAM" id="SSF46785">
    <property type="entry name" value="Winged helix' DNA-binding domain"/>
    <property type="match status" value="1"/>
</dbReference>
<dbReference type="InterPro" id="IPR036388">
    <property type="entry name" value="WH-like_DNA-bd_sf"/>
</dbReference>
<keyword evidence="6" id="KW-1185">Reference proteome</keyword>
<dbReference type="InterPro" id="IPR028978">
    <property type="entry name" value="Chorismate_lyase_/UTRA_dom_sf"/>
</dbReference>
<protein>
    <submittedName>
        <fullName evidence="5">UTRA domain-containing protein</fullName>
    </submittedName>
</protein>
<name>A0ABS7JGU7_9SPHN</name>
<dbReference type="SMART" id="SM00345">
    <property type="entry name" value="HTH_GNTR"/>
    <property type="match status" value="1"/>
</dbReference>
<dbReference type="EMBL" id="JAIGNQ010000001">
    <property type="protein sequence ID" value="MBX7486962.1"/>
    <property type="molecule type" value="Genomic_DNA"/>
</dbReference>
<evidence type="ECO:0000313" key="6">
    <source>
        <dbReference type="Proteomes" id="UP000776651"/>
    </source>
</evidence>
<dbReference type="Proteomes" id="UP000776651">
    <property type="component" value="Unassembled WGS sequence"/>
</dbReference>
<gene>
    <name evidence="5" type="ORF">K3177_00390</name>
</gene>
<dbReference type="PANTHER" id="PTHR44846:SF16">
    <property type="entry name" value="TRANSCRIPTIONAL REGULATOR PHNF-RELATED"/>
    <property type="match status" value="1"/>
</dbReference>
<sequence length="230" mass="25854">MNAQTHRGIREAIRARIVAGEWKLGELIPGEVDFAEQYGCSRTTVNRALQALAEEGIVERKRKGGTRVRPLPLPQAQLRIPLVREQVEDMGRAYSCEIVKRRTTRPPVPTSLGLQIPEDRSAAYLETLHLADGQPFAFETRWVNLATVPDFETADFGTLSANEWLVRKVPFTRGEVELSAISAEARTAQMLSIGRGEALFTMRRTTWLGERSVTTMALHYTPGYRLDFTI</sequence>